<dbReference type="InterPro" id="IPR011009">
    <property type="entry name" value="Kinase-like_dom_sf"/>
</dbReference>
<organism evidence="2 3">
    <name type="scientific">Nocardia nova</name>
    <dbReference type="NCBI Taxonomy" id="37330"/>
    <lineage>
        <taxon>Bacteria</taxon>
        <taxon>Bacillati</taxon>
        <taxon>Actinomycetota</taxon>
        <taxon>Actinomycetes</taxon>
        <taxon>Mycobacteriales</taxon>
        <taxon>Nocardiaceae</taxon>
        <taxon>Nocardia</taxon>
    </lineage>
</organism>
<dbReference type="Pfam" id="PF01636">
    <property type="entry name" value="APH"/>
    <property type="match status" value="1"/>
</dbReference>
<evidence type="ECO:0000313" key="2">
    <source>
        <dbReference type="EMBL" id="PPJ35826.1"/>
    </source>
</evidence>
<evidence type="ECO:0000259" key="1">
    <source>
        <dbReference type="Pfam" id="PF01636"/>
    </source>
</evidence>
<reference evidence="2 3" key="1">
    <citation type="submission" date="2018-02" db="EMBL/GenBank/DDBJ databases">
        <title>8 Nocardia nova and 1 Nocardia cyriacigeorgica strain used for evolution to TMP-SMX.</title>
        <authorList>
            <person name="Mehta H."/>
            <person name="Weng J."/>
            <person name="Shamoo Y."/>
        </authorList>
    </citation>
    <scope>NUCLEOTIDE SEQUENCE [LARGE SCALE GENOMIC DNA]</scope>
    <source>
        <strain evidence="2 3">MDA3139</strain>
    </source>
</reference>
<comment type="caution">
    <text evidence="2">The sequence shown here is derived from an EMBL/GenBank/DDBJ whole genome shotgun (WGS) entry which is preliminary data.</text>
</comment>
<protein>
    <submittedName>
        <fullName evidence="2">Trifolitoxin immunity protein</fullName>
    </submittedName>
</protein>
<proteinExistence type="predicted"/>
<evidence type="ECO:0000313" key="3">
    <source>
        <dbReference type="Proteomes" id="UP000239874"/>
    </source>
</evidence>
<dbReference type="SUPFAM" id="SSF56112">
    <property type="entry name" value="Protein kinase-like (PK-like)"/>
    <property type="match status" value="1"/>
</dbReference>
<accession>A0A2S6AKT0</accession>
<dbReference type="RefSeq" id="WP_104380367.1">
    <property type="nucleotide sequence ID" value="NZ_PSZC01000018.1"/>
</dbReference>
<dbReference type="AlphaFoldDB" id="A0A2S6AKT0"/>
<dbReference type="InterPro" id="IPR002575">
    <property type="entry name" value="Aminoglycoside_PTrfase"/>
</dbReference>
<dbReference type="Gene3D" id="3.90.1200.10">
    <property type="match status" value="1"/>
</dbReference>
<sequence>MTEIPLSGGFTTHVVRVADTVHRTPGPRAEFVHQLLDHFDNHDWSGAPRFLGTDPQSREILTYLPGHTLATTDPSVRTPENLIRVARLVRRFHDLTAGTPLAGAQEVVCHNDLSPRNTIYISRVPAAEPVAVAFIDWDLAAPGARIHDIAHMCWQYLNLGPGVNDVAAAAADLKLLCDEYGTTDLDAVIDTVLWWQQRSWRGIESGADAGDPAMIRLRNTGTVDAIRSAYSWVRGHRHQLTPRS</sequence>
<dbReference type="EMBL" id="PSZC01000018">
    <property type="protein sequence ID" value="PPJ35826.1"/>
    <property type="molecule type" value="Genomic_DNA"/>
</dbReference>
<gene>
    <name evidence="2" type="ORF">C5E45_23765</name>
</gene>
<name>A0A2S6AKT0_9NOCA</name>
<feature type="domain" description="Aminoglycoside phosphotransferase" evidence="1">
    <location>
        <begin position="104"/>
        <end position="169"/>
    </location>
</feature>
<dbReference type="Proteomes" id="UP000239874">
    <property type="component" value="Unassembled WGS sequence"/>
</dbReference>